<name>H8KR17_SOLCM</name>
<dbReference type="Pfam" id="PF14375">
    <property type="entry name" value="Cys_rich_CWC"/>
    <property type="match status" value="1"/>
</dbReference>
<proteinExistence type="predicted"/>
<accession>H8KR17</accession>
<protein>
    <recommendedName>
        <fullName evidence="3">Cysteine-rich CWC</fullName>
    </recommendedName>
</protein>
<dbReference type="EMBL" id="CP003349">
    <property type="protein sequence ID" value="AFD07163.1"/>
    <property type="molecule type" value="Genomic_DNA"/>
</dbReference>
<dbReference type="HOGENOM" id="CLU_193520_0_0_10"/>
<dbReference type="Proteomes" id="UP000007590">
    <property type="component" value="Chromosome"/>
</dbReference>
<organism evidence="1 2">
    <name type="scientific">Solitalea canadensis (strain ATCC 29591 / DSM 3403 / JCM 21819 / LMG 8368 / NBRC 15130 / NCIMB 12057 / USAM 9D)</name>
    <name type="common">Flexibacter canadensis</name>
    <dbReference type="NCBI Taxonomy" id="929556"/>
    <lineage>
        <taxon>Bacteria</taxon>
        <taxon>Pseudomonadati</taxon>
        <taxon>Bacteroidota</taxon>
        <taxon>Sphingobacteriia</taxon>
        <taxon>Sphingobacteriales</taxon>
        <taxon>Sphingobacteriaceae</taxon>
        <taxon>Solitalea</taxon>
    </lineage>
</organism>
<dbReference type="eggNOG" id="ENOG5033E5G">
    <property type="taxonomic scope" value="Bacteria"/>
</dbReference>
<dbReference type="OrthoDB" id="9800168at2"/>
<evidence type="ECO:0000313" key="2">
    <source>
        <dbReference type="Proteomes" id="UP000007590"/>
    </source>
</evidence>
<dbReference type="RefSeq" id="WP_014680390.1">
    <property type="nucleotide sequence ID" value="NC_017770.1"/>
</dbReference>
<dbReference type="STRING" id="929556.Solca_2109"/>
<dbReference type="AlphaFoldDB" id="H8KR17"/>
<gene>
    <name evidence="1" type="ordered locus">Solca_2109</name>
</gene>
<keyword evidence="2" id="KW-1185">Reference proteome</keyword>
<evidence type="ECO:0000313" key="1">
    <source>
        <dbReference type="EMBL" id="AFD07163.1"/>
    </source>
</evidence>
<dbReference type="InterPro" id="IPR032720">
    <property type="entry name" value="Cys_rich_CWC"/>
</dbReference>
<sequence length="80" mass="9138">MANHESKNCPRCNASFECKAGSITQCQCFGLTFNEEEKEAIACGYNDCLCRNCLLEIKQEIKFKALIEKKEQINTILKTR</sequence>
<evidence type="ECO:0008006" key="3">
    <source>
        <dbReference type="Google" id="ProtNLM"/>
    </source>
</evidence>
<dbReference type="KEGG" id="scn:Solca_2109"/>
<reference evidence="1" key="1">
    <citation type="submission" date="2012-02" db="EMBL/GenBank/DDBJ databases">
        <title>The complete genome of Solitalea canadensis DSM 3403.</title>
        <authorList>
            <consortium name="US DOE Joint Genome Institute (JGI-PGF)"/>
            <person name="Lucas S."/>
            <person name="Copeland A."/>
            <person name="Lapidus A."/>
            <person name="Glavina del Rio T."/>
            <person name="Dalin E."/>
            <person name="Tice H."/>
            <person name="Bruce D."/>
            <person name="Goodwin L."/>
            <person name="Pitluck S."/>
            <person name="Peters L."/>
            <person name="Ovchinnikova G."/>
            <person name="Lu M."/>
            <person name="Kyrpides N."/>
            <person name="Mavromatis K."/>
            <person name="Ivanova N."/>
            <person name="Brettin T."/>
            <person name="Detter J.C."/>
            <person name="Han C."/>
            <person name="Larimer F."/>
            <person name="Land M."/>
            <person name="Hauser L."/>
            <person name="Markowitz V."/>
            <person name="Cheng J.-F."/>
            <person name="Hugenholtz P."/>
            <person name="Woyke T."/>
            <person name="Wu D."/>
            <person name="Spring S."/>
            <person name="Schroeder M."/>
            <person name="Kopitz M."/>
            <person name="Brambilla E."/>
            <person name="Klenk H.-P."/>
            <person name="Eisen J.A."/>
        </authorList>
    </citation>
    <scope>NUCLEOTIDE SEQUENCE</scope>
    <source>
        <strain evidence="1">DSM 3403</strain>
    </source>
</reference>